<protein>
    <submittedName>
        <fullName evidence="4">Asparagine synthetase domain-containing protein 1-like</fullName>
    </submittedName>
</protein>
<evidence type="ECO:0000313" key="4">
    <source>
        <dbReference type="EMBL" id="MCH96360.1"/>
    </source>
</evidence>
<dbReference type="AlphaFoldDB" id="A0A392N990"/>
<reference evidence="4 5" key="1">
    <citation type="journal article" date="2018" name="Front. Plant Sci.">
        <title>Red Clover (Trifolium pratense) and Zigzag Clover (T. medium) - A Picture of Genomic Similarities and Differences.</title>
        <authorList>
            <person name="Dluhosova J."/>
            <person name="Istvanek J."/>
            <person name="Nedelnik J."/>
            <person name="Repkova J."/>
        </authorList>
    </citation>
    <scope>NUCLEOTIDE SEQUENCE [LARGE SCALE GENOMIC DNA]</scope>
    <source>
        <strain evidence="5">cv. 10/8</strain>
        <tissue evidence="4">Leaf</tissue>
    </source>
</reference>
<comment type="caution">
    <text evidence="4">The sequence shown here is derived from an EMBL/GenBank/DDBJ whole genome shotgun (WGS) entry which is preliminary data.</text>
</comment>
<evidence type="ECO:0000313" key="5">
    <source>
        <dbReference type="Proteomes" id="UP000265520"/>
    </source>
</evidence>
<evidence type="ECO:0000256" key="2">
    <source>
        <dbReference type="ARBA" id="ARBA00022888"/>
    </source>
</evidence>
<keyword evidence="3" id="KW-0315">Glutamine amidotransferase</keyword>
<evidence type="ECO:0000256" key="3">
    <source>
        <dbReference type="ARBA" id="ARBA00022962"/>
    </source>
</evidence>
<sequence>MCGIALTVSGIRINISSLPFDSTSPNRQSENLVISLDDLKEALRRRGPDSLGVKKVNFPHNDGNGELCFIGATLQLRGTLPLVQPLVDASRNILLYNGTFCYFV</sequence>
<proteinExistence type="predicted"/>
<dbReference type="PANTHER" id="PTHR45937">
    <property type="entry name" value="ASPARAGINE SYNTHETASE DOMAIN-CONTAINING PROTEIN 1"/>
    <property type="match status" value="1"/>
</dbReference>
<evidence type="ECO:0000256" key="1">
    <source>
        <dbReference type="ARBA" id="ARBA00022605"/>
    </source>
</evidence>
<keyword evidence="5" id="KW-1185">Reference proteome</keyword>
<organism evidence="4 5">
    <name type="scientific">Trifolium medium</name>
    <dbReference type="NCBI Taxonomy" id="97028"/>
    <lineage>
        <taxon>Eukaryota</taxon>
        <taxon>Viridiplantae</taxon>
        <taxon>Streptophyta</taxon>
        <taxon>Embryophyta</taxon>
        <taxon>Tracheophyta</taxon>
        <taxon>Spermatophyta</taxon>
        <taxon>Magnoliopsida</taxon>
        <taxon>eudicotyledons</taxon>
        <taxon>Gunneridae</taxon>
        <taxon>Pentapetalae</taxon>
        <taxon>rosids</taxon>
        <taxon>fabids</taxon>
        <taxon>Fabales</taxon>
        <taxon>Fabaceae</taxon>
        <taxon>Papilionoideae</taxon>
        <taxon>50 kb inversion clade</taxon>
        <taxon>NPAAA clade</taxon>
        <taxon>Hologalegina</taxon>
        <taxon>IRL clade</taxon>
        <taxon>Trifolieae</taxon>
        <taxon>Trifolium</taxon>
    </lineage>
</organism>
<dbReference type="Proteomes" id="UP000265520">
    <property type="component" value="Unassembled WGS sequence"/>
</dbReference>
<accession>A0A392N990</accession>
<keyword evidence="2" id="KW-0061">Asparagine biosynthesis</keyword>
<keyword evidence="1" id="KW-0028">Amino-acid biosynthesis</keyword>
<dbReference type="PANTHER" id="PTHR45937:SF1">
    <property type="entry name" value="ASPARAGINE SYNTHETASE DOMAIN-CONTAINING PROTEIN 1"/>
    <property type="match status" value="1"/>
</dbReference>
<name>A0A392N990_9FABA</name>
<gene>
    <name evidence="4" type="ORF">A2U01_0017345</name>
</gene>
<dbReference type="GO" id="GO:0006529">
    <property type="term" value="P:asparagine biosynthetic process"/>
    <property type="evidence" value="ECO:0007669"/>
    <property type="project" value="UniProtKB-KW"/>
</dbReference>
<dbReference type="EMBL" id="LXQA010032137">
    <property type="protein sequence ID" value="MCH96360.1"/>
    <property type="molecule type" value="Genomic_DNA"/>
</dbReference>
<dbReference type="InterPro" id="IPR051857">
    <property type="entry name" value="Asn_synthetase_domain"/>
</dbReference>